<evidence type="ECO:0000313" key="1">
    <source>
        <dbReference type="EMBL" id="TEY40992.1"/>
    </source>
</evidence>
<comment type="caution">
    <text evidence="1">The sequence shown here is derived from an EMBL/GenBank/DDBJ whole genome shotgun (WGS) entry which is preliminary data.</text>
</comment>
<sequence length="74" mass="8236">MGTLSITRLSFVWWDAAKMTRTIKCMRFLELCTSRIECISFTGAVRNGYLLSSFKGADDVDITALCFGVSCRGL</sequence>
<dbReference type="Proteomes" id="UP000297299">
    <property type="component" value="Unassembled WGS sequence"/>
</dbReference>
<proteinExistence type="predicted"/>
<name>A0A4Y8CPX7_9HELO</name>
<organism evidence="1 2">
    <name type="scientific">Botryotinia calthae</name>
    <dbReference type="NCBI Taxonomy" id="38488"/>
    <lineage>
        <taxon>Eukaryota</taxon>
        <taxon>Fungi</taxon>
        <taxon>Dikarya</taxon>
        <taxon>Ascomycota</taxon>
        <taxon>Pezizomycotina</taxon>
        <taxon>Leotiomycetes</taxon>
        <taxon>Helotiales</taxon>
        <taxon>Sclerotiniaceae</taxon>
        <taxon>Botryotinia</taxon>
    </lineage>
</organism>
<evidence type="ECO:0000313" key="2">
    <source>
        <dbReference type="Proteomes" id="UP000297299"/>
    </source>
</evidence>
<protein>
    <submittedName>
        <fullName evidence="1">Uncharacterized protein</fullName>
    </submittedName>
</protein>
<accession>A0A4Y8CPX7</accession>
<gene>
    <name evidence="1" type="ORF">BOTCAL_0409g00060</name>
</gene>
<dbReference type="AlphaFoldDB" id="A0A4Y8CPX7"/>
<dbReference type="EMBL" id="PHWZ01000408">
    <property type="protein sequence ID" value="TEY40992.1"/>
    <property type="molecule type" value="Genomic_DNA"/>
</dbReference>
<reference evidence="1 2" key="1">
    <citation type="submission" date="2017-11" db="EMBL/GenBank/DDBJ databases">
        <title>Comparative genomics of Botrytis spp.</title>
        <authorList>
            <person name="Valero-Jimenez C.A."/>
            <person name="Tapia P."/>
            <person name="Veloso J."/>
            <person name="Silva-Moreno E."/>
            <person name="Staats M."/>
            <person name="Valdes J.H."/>
            <person name="Van Kan J.A.L."/>
        </authorList>
    </citation>
    <scope>NUCLEOTIDE SEQUENCE [LARGE SCALE GENOMIC DNA]</scope>
    <source>
        <strain evidence="1 2">MUCL2830</strain>
    </source>
</reference>
<keyword evidence="2" id="KW-1185">Reference proteome</keyword>